<name>A0A6J6LFU5_9ZZZZ</name>
<dbReference type="PANTHER" id="PTHR11986">
    <property type="entry name" value="AMINOTRANSFERASE CLASS III"/>
    <property type="match status" value="1"/>
</dbReference>
<dbReference type="GO" id="GO:0009448">
    <property type="term" value="P:gamma-aminobutyric acid metabolic process"/>
    <property type="evidence" value="ECO:0007669"/>
    <property type="project" value="InterPro"/>
</dbReference>
<dbReference type="InterPro" id="IPR015421">
    <property type="entry name" value="PyrdxlP-dep_Trfase_major"/>
</dbReference>
<dbReference type="CDD" id="cd00610">
    <property type="entry name" value="OAT_like"/>
    <property type="match status" value="1"/>
</dbReference>
<dbReference type="PROSITE" id="PS00600">
    <property type="entry name" value="AA_TRANSFER_CLASS_3"/>
    <property type="match status" value="1"/>
</dbReference>
<dbReference type="EMBL" id="CAEZWL010000035">
    <property type="protein sequence ID" value="CAB4659225.1"/>
    <property type="molecule type" value="Genomic_DNA"/>
</dbReference>
<keyword evidence="4" id="KW-0808">Transferase</keyword>
<comment type="similarity">
    <text evidence="2">Belongs to the class-III pyridoxal-phosphate-dependent aminotransferase family.</text>
</comment>
<dbReference type="InterPro" id="IPR049704">
    <property type="entry name" value="Aminotrans_3_PPA_site"/>
</dbReference>
<protein>
    <submittedName>
        <fullName evidence="6">Unannotated protein</fullName>
    </submittedName>
</protein>
<dbReference type="SUPFAM" id="SSF53383">
    <property type="entry name" value="PLP-dependent transferases"/>
    <property type="match status" value="1"/>
</dbReference>
<dbReference type="Gene3D" id="3.90.1150.10">
    <property type="entry name" value="Aspartate Aminotransferase, domain 1"/>
    <property type="match status" value="1"/>
</dbReference>
<dbReference type="FunFam" id="3.40.640.10:FF:000013">
    <property type="entry name" value="4-aminobutyrate aminotransferase"/>
    <property type="match status" value="1"/>
</dbReference>
<evidence type="ECO:0000256" key="3">
    <source>
        <dbReference type="ARBA" id="ARBA00022576"/>
    </source>
</evidence>
<dbReference type="InterPro" id="IPR015422">
    <property type="entry name" value="PyrdxlP-dep_Trfase_small"/>
</dbReference>
<dbReference type="GO" id="GO:0034386">
    <property type="term" value="F:4-aminobutyrate:2-oxoglutarate transaminase activity"/>
    <property type="evidence" value="ECO:0007669"/>
    <property type="project" value="InterPro"/>
</dbReference>
<evidence type="ECO:0000256" key="4">
    <source>
        <dbReference type="ARBA" id="ARBA00022679"/>
    </source>
</evidence>
<evidence type="ECO:0000256" key="5">
    <source>
        <dbReference type="ARBA" id="ARBA00022898"/>
    </source>
</evidence>
<dbReference type="NCBIfam" id="TIGR00700">
    <property type="entry name" value="GABAtrnsam"/>
    <property type="match status" value="1"/>
</dbReference>
<dbReference type="InterPro" id="IPR005814">
    <property type="entry name" value="Aminotrans_3"/>
</dbReference>
<dbReference type="PIRSF" id="PIRSF000521">
    <property type="entry name" value="Transaminase_4ab_Lys_Orn"/>
    <property type="match status" value="1"/>
</dbReference>
<accession>A0A6J6LFU5</accession>
<dbReference type="Gene3D" id="3.40.640.10">
    <property type="entry name" value="Type I PLP-dependent aspartate aminotransferase-like (Major domain)"/>
    <property type="match status" value="1"/>
</dbReference>
<dbReference type="AlphaFoldDB" id="A0A6J6LFU5"/>
<evidence type="ECO:0000256" key="2">
    <source>
        <dbReference type="ARBA" id="ARBA00008954"/>
    </source>
</evidence>
<dbReference type="InterPro" id="IPR015424">
    <property type="entry name" value="PyrdxlP-dep_Trfase"/>
</dbReference>
<organism evidence="6">
    <name type="scientific">freshwater metagenome</name>
    <dbReference type="NCBI Taxonomy" id="449393"/>
    <lineage>
        <taxon>unclassified sequences</taxon>
        <taxon>metagenomes</taxon>
        <taxon>ecological metagenomes</taxon>
    </lineage>
</organism>
<keyword evidence="3" id="KW-0032">Aminotransferase</keyword>
<dbReference type="PANTHER" id="PTHR11986:SF79">
    <property type="entry name" value="ACETYLORNITHINE AMINOTRANSFERASE, MITOCHONDRIAL"/>
    <property type="match status" value="1"/>
</dbReference>
<keyword evidence="5" id="KW-0663">Pyridoxal phosphate</keyword>
<dbReference type="GO" id="GO:0030170">
    <property type="term" value="F:pyridoxal phosphate binding"/>
    <property type="evidence" value="ECO:0007669"/>
    <property type="project" value="InterPro"/>
</dbReference>
<dbReference type="GO" id="GO:0042802">
    <property type="term" value="F:identical protein binding"/>
    <property type="evidence" value="ECO:0007669"/>
    <property type="project" value="TreeGrafter"/>
</dbReference>
<proteinExistence type="inferred from homology"/>
<evidence type="ECO:0000313" key="6">
    <source>
        <dbReference type="EMBL" id="CAB4659225.1"/>
    </source>
</evidence>
<dbReference type="Pfam" id="PF00202">
    <property type="entry name" value="Aminotran_3"/>
    <property type="match status" value="1"/>
</dbReference>
<reference evidence="6" key="1">
    <citation type="submission" date="2020-05" db="EMBL/GenBank/DDBJ databases">
        <authorList>
            <person name="Chiriac C."/>
            <person name="Salcher M."/>
            <person name="Ghai R."/>
            <person name="Kavagutti S V."/>
        </authorList>
    </citation>
    <scope>NUCLEOTIDE SEQUENCE</scope>
</reference>
<gene>
    <name evidence="6" type="ORF">UFOPK2243_01009</name>
</gene>
<dbReference type="InterPro" id="IPR050103">
    <property type="entry name" value="Class-III_PLP-dep_AT"/>
</dbReference>
<comment type="cofactor">
    <cofactor evidence="1">
        <name>pyridoxal 5'-phosphate</name>
        <dbReference type="ChEBI" id="CHEBI:597326"/>
    </cofactor>
</comment>
<evidence type="ECO:0000256" key="1">
    <source>
        <dbReference type="ARBA" id="ARBA00001933"/>
    </source>
</evidence>
<dbReference type="NCBIfam" id="NF004714">
    <property type="entry name" value="PRK06058.1"/>
    <property type="match status" value="1"/>
</dbReference>
<sequence>MTSSLQAQDPLPQSRHIVTAIPGPKSAEAIARRKEAVSAGLGMAFPAVITRADGAIMEDLDGNRIIDLGSGIGVVTVGNSHPRVVSRVQEAVKAFTHTNFTTAPYLGYIEVCEALNDLTPGKFKKKSVLQNSGAEAVENAIKIARHYTKRQAIVVFEHAYHGRTNLTMALTAKNMPYKEGFGPFANEIYRMPMPYAYRWNGNAATMAADALDDVMHKIEKEIGADNVAAIIIEPIQGEGGFIVPPKGFLSGLSKYATQHGIVFIADEVQTGFARTGNYFAVEDEGVEPDMIVTAKGIAGGLPLAAVTARAEIMDSSHVGGLGGTYGGNPIACAAALGAMEAIREEKLVERAREIGAILHSALTAMAAKYPVIGDVRGRGAMQAIEIVMAGSKEPNPAAMASVIKYCQQQGVLILTAGTYGNVIRFLPPLVISDELLKEALAILDQALAAL</sequence>
<dbReference type="InterPro" id="IPR004632">
    <property type="entry name" value="4NH2But_aminotransferase_bac"/>
</dbReference>